<accession>A0ABN9TKW9</accession>
<evidence type="ECO:0000256" key="1">
    <source>
        <dbReference type="SAM" id="MobiDB-lite"/>
    </source>
</evidence>
<sequence>PFWLKSRSSGARGRGLGAWEAFLGAVATVGCTAACETAERPGCEAGGSLWPARRARRAAAQQAASGRLSAAPSRISGLEATIDASRARVAAEEARHVAAAAQAVRLAEDEGDIAEPNAALAGELVARMALAAPILEGVLAGEPDGAGKAVRTLRKARRNTGLHCAAAPAAAISLAELPQLNRWQRLGGSRHGGSRRRLGSRRGCRAAAPPLHRRQPEAESEERKDMEGSVESECDELEDTGGSPEGAPCGGALGGEACHTGAGVGGSSEEKKDREDEVDSECEAQEDTGGRPEVAQGVEAASGGTCHIGSDEGNRCEDRKNGEDEVDSERGAECHVLEDAGGFPEGALGGGALGGETCHIGTDADDSSEERKDRVDEVDSECDALEDTGGLPETAQGVEASGGVTYHIGSDVGNSCVDWKGGEDEVDSERGVLEDTGCRPVSELEATPVVEASA</sequence>
<proteinExistence type="predicted"/>
<evidence type="ECO:0000313" key="2">
    <source>
        <dbReference type="EMBL" id="CAK0846620.1"/>
    </source>
</evidence>
<keyword evidence="3" id="KW-1185">Reference proteome</keyword>
<feature type="region of interest" description="Disordered" evidence="1">
    <location>
        <begin position="185"/>
        <end position="397"/>
    </location>
</feature>
<comment type="caution">
    <text evidence="2">The sequence shown here is derived from an EMBL/GenBank/DDBJ whole genome shotgun (WGS) entry which is preliminary data.</text>
</comment>
<feature type="non-terminal residue" evidence="2">
    <location>
        <position position="1"/>
    </location>
</feature>
<evidence type="ECO:0000313" key="3">
    <source>
        <dbReference type="Proteomes" id="UP001189429"/>
    </source>
</evidence>
<feature type="compositionally biased region" description="Acidic residues" evidence="1">
    <location>
        <begin position="228"/>
        <end position="239"/>
    </location>
</feature>
<feature type="compositionally biased region" description="Basic and acidic residues" evidence="1">
    <location>
        <begin position="309"/>
        <end position="338"/>
    </location>
</feature>
<feature type="compositionally biased region" description="Basic residues" evidence="1">
    <location>
        <begin position="192"/>
        <end position="204"/>
    </location>
</feature>
<feature type="compositionally biased region" description="Basic and acidic residues" evidence="1">
    <location>
        <begin position="214"/>
        <end position="227"/>
    </location>
</feature>
<gene>
    <name evidence="2" type="ORF">PCOR1329_LOCUS40081</name>
</gene>
<reference evidence="2" key="1">
    <citation type="submission" date="2023-10" db="EMBL/GenBank/DDBJ databases">
        <authorList>
            <person name="Chen Y."/>
            <person name="Shah S."/>
            <person name="Dougan E. K."/>
            <person name="Thang M."/>
            <person name="Chan C."/>
        </authorList>
    </citation>
    <scope>NUCLEOTIDE SEQUENCE [LARGE SCALE GENOMIC DNA]</scope>
</reference>
<dbReference type="Proteomes" id="UP001189429">
    <property type="component" value="Unassembled WGS sequence"/>
</dbReference>
<feature type="compositionally biased region" description="Gly residues" evidence="1">
    <location>
        <begin position="343"/>
        <end position="354"/>
    </location>
</feature>
<feature type="compositionally biased region" description="Acidic residues" evidence="1">
    <location>
        <begin position="276"/>
        <end position="286"/>
    </location>
</feature>
<name>A0ABN9TKW9_9DINO</name>
<dbReference type="EMBL" id="CAUYUJ010014837">
    <property type="protein sequence ID" value="CAK0846620.1"/>
    <property type="molecule type" value="Genomic_DNA"/>
</dbReference>
<protein>
    <submittedName>
        <fullName evidence="2">Uncharacterized protein</fullName>
    </submittedName>
</protein>
<organism evidence="2 3">
    <name type="scientific">Prorocentrum cordatum</name>
    <dbReference type="NCBI Taxonomy" id="2364126"/>
    <lineage>
        <taxon>Eukaryota</taxon>
        <taxon>Sar</taxon>
        <taxon>Alveolata</taxon>
        <taxon>Dinophyceae</taxon>
        <taxon>Prorocentrales</taxon>
        <taxon>Prorocentraceae</taxon>
        <taxon>Prorocentrum</taxon>
    </lineage>
</organism>